<dbReference type="InterPro" id="IPR004911">
    <property type="entry name" value="Interferon-induced_GILT"/>
</dbReference>
<dbReference type="GO" id="GO:0016671">
    <property type="term" value="F:oxidoreductase activity, acting on a sulfur group of donors, disulfide as acceptor"/>
    <property type="evidence" value="ECO:0007669"/>
    <property type="project" value="InterPro"/>
</dbReference>
<dbReference type="STRING" id="1611254.A0A2G5V1S7"/>
<protein>
    <recommendedName>
        <fullName evidence="6">Gamma interferon inducible lysosomal thiol reductase</fullName>
    </recommendedName>
</protein>
<dbReference type="Proteomes" id="UP000230233">
    <property type="component" value="Chromosome II"/>
</dbReference>
<proteinExistence type="inferred from homology"/>
<gene>
    <name evidence="4" type="primary">Cni-ZK669.2</name>
    <name evidence="4" type="synonym">Cnig_chr_II.g5476</name>
    <name evidence="4" type="ORF">B9Z55_005476</name>
</gene>
<evidence type="ECO:0000256" key="2">
    <source>
        <dbReference type="ARBA" id="ARBA00023180"/>
    </source>
</evidence>
<accession>A0A2G5V1S7</accession>
<evidence type="ECO:0000256" key="3">
    <source>
        <dbReference type="SAM" id="SignalP"/>
    </source>
</evidence>
<reference evidence="5" key="1">
    <citation type="submission" date="2017-10" db="EMBL/GenBank/DDBJ databases">
        <title>Rapid genome shrinkage in a self-fertile nematode reveals novel sperm competition proteins.</title>
        <authorList>
            <person name="Yin D."/>
            <person name="Schwarz E.M."/>
            <person name="Thomas C.G."/>
            <person name="Felde R.L."/>
            <person name="Korf I.F."/>
            <person name="Cutter A.D."/>
            <person name="Schartner C.M."/>
            <person name="Ralston E.J."/>
            <person name="Meyer B.J."/>
            <person name="Haag E.S."/>
        </authorList>
    </citation>
    <scope>NUCLEOTIDE SEQUENCE [LARGE SCALE GENOMIC DNA]</scope>
    <source>
        <strain evidence="5">JU1422</strain>
    </source>
</reference>
<keyword evidence="3" id="KW-0732">Signal</keyword>
<organism evidence="4 5">
    <name type="scientific">Caenorhabditis nigoni</name>
    <dbReference type="NCBI Taxonomy" id="1611254"/>
    <lineage>
        <taxon>Eukaryota</taxon>
        <taxon>Metazoa</taxon>
        <taxon>Ecdysozoa</taxon>
        <taxon>Nematoda</taxon>
        <taxon>Chromadorea</taxon>
        <taxon>Rhabditida</taxon>
        <taxon>Rhabditina</taxon>
        <taxon>Rhabditomorpha</taxon>
        <taxon>Rhabditoidea</taxon>
        <taxon>Rhabditidae</taxon>
        <taxon>Peloderinae</taxon>
        <taxon>Caenorhabditis</taxon>
    </lineage>
</organism>
<keyword evidence="2" id="KW-0325">Glycoprotein</keyword>
<evidence type="ECO:0000313" key="4">
    <source>
        <dbReference type="EMBL" id="PIC45466.1"/>
    </source>
</evidence>
<dbReference type="AlphaFoldDB" id="A0A2G5V1S7"/>
<keyword evidence="5" id="KW-1185">Reference proteome</keyword>
<evidence type="ECO:0000313" key="5">
    <source>
        <dbReference type="Proteomes" id="UP000230233"/>
    </source>
</evidence>
<dbReference type="OrthoDB" id="958254at2759"/>
<dbReference type="PANTHER" id="PTHR13234:SF16">
    <property type="entry name" value="GAMMA-INTERFERON-INDUCIBLE LYSOSOMAL THIOL REDUCTASE"/>
    <property type="match status" value="1"/>
</dbReference>
<comment type="similarity">
    <text evidence="1">Belongs to the GILT family.</text>
</comment>
<feature type="chain" id="PRO_5013869029" description="Gamma interferon inducible lysosomal thiol reductase" evidence="3">
    <location>
        <begin position="22"/>
        <end position="235"/>
    </location>
</feature>
<comment type="caution">
    <text evidence="4">The sequence shown here is derived from an EMBL/GenBank/DDBJ whole genome shotgun (WGS) entry which is preliminary data.</text>
</comment>
<name>A0A2G5V1S7_9PELO</name>
<evidence type="ECO:0008006" key="6">
    <source>
        <dbReference type="Google" id="ProtNLM"/>
    </source>
</evidence>
<dbReference type="Pfam" id="PF03227">
    <property type="entry name" value="GILT"/>
    <property type="match status" value="1"/>
</dbReference>
<dbReference type="EMBL" id="PDUG01000002">
    <property type="protein sequence ID" value="PIC45466.1"/>
    <property type="molecule type" value="Genomic_DNA"/>
</dbReference>
<feature type="signal peptide" evidence="3">
    <location>
        <begin position="1"/>
        <end position="21"/>
    </location>
</feature>
<sequence>MMPRLSTQLIIAFVLIPTALGQNLLEIYKAMMNDQAARAKTPPINIEFFGESLCPDTTRYFRNHIMPVWTALQASSLVNVTYHPFGLAECRRKDGVVRCTCQHGPAECQLNMLQACVISALEFPQLYLPIVNCMQGKSQFASAVDDCIVNFRPRPDLDENFMTRCAQSQLGAKLMMQHGYRQREIAPELDWVPWILVNGRRSQAAENQLKTIICSFPEPSRYQYCKTSEEFIISK</sequence>
<dbReference type="PANTHER" id="PTHR13234">
    <property type="entry name" value="GAMMA-INTERFERON INDUCIBLE LYSOSOMAL THIOL REDUCTASE GILT"/>
    <property type="match status" value="1"/>
</dbReference>
<evidence type="ECO:0000256" key="1">
    <source>
        <dbReference type="ARBA" id="ARBA00005679"/>
    </source>
</evidence>